<comment type="caution">
    <text evidence="2">The sequence shown here is derived from an EMBL/GenBank/DDBJ whole genome shotgun (WGS) entry which is preliminary data.</text>
</comment>
<protein>
    <submittedName>
        <fullName evidence="2">ABC transporter substrate-binding protein</fullName>
    </submittedName>
</protein>
<gene>
    <name evidence="2" type="ORF">RM530_08720</name>
</gene>
<keyword evidence="1" id="KW-0732">Signal</keyword>
<accession>A0ABU2WHU1</accession>
<dbReference type="PIRSF" id="PIRSF004649">
    <property type="entry name" value="MlaC"/>
    <property type="match status" value="1"/>
</dbReference>
<feature type="signal peptide" evidence="1">
    <location>
        <begin position="1"/>
        <end position="22"/>
    </location>
</feature>
<dbReference type="Gene3D" id="3.10.450.710">
    <property type="entry name" value="Tgt2/MlaC"/>
    <property type="match status" value="1"/>
</dbReference>
<evidence type="ECO:0000313" key="3">
    <source>
        <dbReference type="Proteomes" id="UP001254608"/>
    </source>
</evidence>
<evidence type="ECO:0000313" key="2">
    <source>
        <dbReference type="EMBL" id="MDT0497445.1"/>
    </source>
</evidence>
<dbReference type="EMBL" id="JAVRIC010000010">
    <property type="protein sequence ID" value="MDT0497445.1"/>
    <property type="molecule type" value="Genomic_DNA"/>
</dbReference>
<name>A0ABU2WHU1_9GAMM</name>
<dbReference type="RefSeq" id="WP_311364837.1">
    <property type="nucleotide sequence ID" value="NZ_JAVRIC010000010.1"/>
</dbReference>
<evidence type="ECO:0000256" key="1">
    <source>
        <dbReference type="SAM" id="SignalP"/>
    </source>
</evidence>
<sequence>MNVLKTTLAAAGLLAIAGLAHAQSAKPDEIIRSATESAREQINENYETYKTDRHAFYTMIDETVVPRFDVKYISQLVLARNYRSATPEQRSRFTDAFQTMIVRSYADALLEYYDDVDIEWAPLRMAEDATDASVGAKIMRNNGQPIPLDFRVHKTDDGDWKIYDIAVENISVVSNFRAQFAQEVKKNGLDSLIAKLENLQIKAPTVEVDEPAQSS</sequence>
<dbReference type="InterPro" id="IPR042245">
    <property type="entry name" value="Tgt2/MlaC_sf"/>
</dbReference>
<keyword evidence="3" id="KW-1185">Reference proteome</keyword>
<dbReference type="PANTHER" id="PTHR36573:SF1">
    <property type="entry name" value="INTERMEMBRANE PHOSPHOLIPID TRANSPORT SYSTEM BINDING PROTEIN MLAC"/>
    <property type="match status" value="1"/>
</dbReference>
<organism evidence="2 3">
    <name type="scientific">Banduia mediterranea</name>
    <dbReference type="NCBI Taxonomy" id="3075609"/>
    <lineage>
        <taxon>Bacteria</taxon>
        <taxon>Pseudomonadati</taxon>
        <taxon>Pseudomonadota</taxon>
        <taxon>Gammaproteobacteria</taxon>
        <taxon>Nevskiales</taxon>
        <taxon>Algiphilaceae</taxon>
        <taxon>Banduia</taxon>
    </lineage>
</organism>
<dbReference type="PANTHER" id="PTHR36573">
    <property type="entry name" value="INTERMEMBRANE PHOSPHOLIPID TRANSPORT SYSTEM BINDING PROTEIN MLAC"/>
    <property type="match status" value="1"/>
</dbReference>
<dbReference type="Proteomes" id="UP001254608">
    <property type="component" value="Unassembled WGS sequence"/>
</dbReference>
<dbReference type="Pfam" id="PF05494">
    <property type="entry name" value="MlaC"/>
    <property type="match status" value="1"/>
</dbReference>
<feature type="chain" id="PRO_5045135422" evidence="1">
    <location>
        <begin position="23"/>
        <end position="215"/>
    </location>
</feature>
<proteinExistence type="predicted"/>
<dbReference type="InterPro" id="IPR008869">
    <property type="entry name" value="MlaC/ttg2D"/>
</dbReference>
<reference evidence="2 3" key="1">
    <citation type="submission" date="2023-09" db="EMBL/GenBank/DDBJ databases">
        <authorList>
            <person name="Rey-Velasco X."/>
        </authorList>
    </citation>
    <scope>NUCLEOTIDE SEQUENCE [LARGE SCALE GENOMIC DNA]</scope>
    <source>
        <strain evidence="2 3">W345</strain>
    </source>
</reference>